<dbReference type="PROSITE" id="PS51257">
    <property type="entry name" value="PROKAR_LIPOPROTEIN"/>
    <property type="match status" value="1"/>
</dbReference>
<name>A0A367WP83_9PROT</name>
<sequence length="79" mass="8881">MRWEDKVMRLAPRTCIMLVVAQLLLLSACANPLTPVESDDMIGPGRATDDYKLSPCSCIEMQLAPLDRRSIETMHEIYG</sequence>
<organism evidence="2 3">
    <name type="scientific">Thalassospira profundimaris</name>
    <dbReference type="NCBI Taxonomy" id="502049"/>
    <lineage>
        <taxon>Bacteria</taxon>
        <taxon>Pseudomonadati</taxon>
        <taxon>Pseudomonadota</taxon>
        <taxon>Alphaproteobacteria</taxon>
        <taxon>Rhodospirillales</taxon>
        <taxon>Thalassospiraceae</taxon>
        <taxon>Thalassospira</taxon>
    </lineage>
</organism>
<keyword evidence="1" id="KW-0732">Signal</keyword>
<gene>
    <name evidence="2" type="ORF">TH30_19390</name>
</gene>
<accession>A0A367WP83</accession>
<dbReference type="Proteomes" id="UP000252255">
    <property type="component" value="Unassembled WGS sequence"/>
</dbReference>
<protein>
    <submittedName>
        <fullName evidence="2">Uncharacterized protein</fullName>
    </submittedName>
</protein>
<evidence type="ECO:0000256" key="1">
    <source>
        <dbReference type="SAM" id="SignalP"/>
    </source>
</evidence>
<feature type="signal peptide" evidence="1">
    <location>
        <begin position="1"/>
        <end position="30"/>
    </location>
</feature>
<proteinExistence type="predicted"/>
<evidence type="ECO:0000313" key="3">
    <source>
        <dbReference type="Proteomes" id="UP000252255"/>
    </source>
</evidence>
<evidence type="ECO:0000313" key="2">
    <source>
        <dbReference type="EMBL" id="RCK43188.1"/>
    </source>
</evidence>
<reference evidence="2 3" key="1">
    <citation type="submission" date="2014-07" db="EMBL/GenBank/DDBJ databases">
        <title>Draft genome sequence of Thalassospira profundimaris PR54-5.</title>
        <authorList>
            <person name="Lai Q."/>
            <person name="Shao Z."/>
        </authorList>
    </citation>
    <scope>NUCLEOTIDE SEQUENCE [LARGE SCALE GENOMIC DNA]</scope>
    <source>
        <strain evidence="2 3">PR54-5</strain>
    </source>
</reference>
<feature type="chain" id="PRO_5016950467" evidence="1">
    <location>
        <begin position="31"/>
        <end position="79"/>
    </location>
</feature>
<dbReference type="EMBL" id="JPWI01000015">
    <property type="protein sequence ID" value="RCK43188.1"/>
    <property type="molecule type" value="Genomic_DNA"/>
</dbReference>
<dbReference type="AlphaFoldDB" id="A0A367WP83"/>
<comment type="caution">
    <text evidence="2">The sequence shown here is derived from an EMBL/GenBank/DDBJ whole genome shotgun (WGS) entry which is preliminary data.</text>
</comment>